<dbReference type="EMBL" id="CAJQZP010000008">
    <property type="protein sequence ID" value="CAG4932079.1"/>
    <property type="molecule type" value="Genomic_DNA"/>
</dbReference>
<sequence>MRSYREFLNLRLSLRTPDNLSSGRAICSNLAIKADFYEKLEETLVAYNLMNCPERIWNCDETGPMYVNKASKIGTKIDKKYVYNRTYAEKGTTTTVLAYVNAAENFIPPLVIFKGVRNTPELSNGSLPNSLTRLSQKGWINAD</sequence>
<proteinExistence type="predicted"/>
<organism evidence="1 2">
    <name type="scientific">Parnassius apollo</name>
    <name type="common">Apollo butterfly</name>
    <name type="synonym">Papilio apollo</name>
    <dbReference type="NCBI Taxonomy" id="110799"/>
    <lineage>
        <taxon>Eukaryota</taxon>
        <taxon>Metazoa</taxon>
        <taxon>Ecdysozoa</taxon>
        <taxon>Arthropoda</taxon>
        <taxon>Hexapoda</taxon>
        <taxon>Insecta</taxon>
        <taxon>Pterygota</taxon>
        <taxon>Neoptera</taxon>
        <taxon>Endopterygota</taxon>
        <taxon>Lepidoptera</taxon>
        <taxon>Glossata</taxon>
        <taxon>Ditrysia</taxon>
        <taxon>Papilionoidea</taxon>
        <taxon>Papilionidae</taxon>
        <taxon>Parnassiinae</taxon>
        <taxon>Parnassini</taxon>
        <taxon>Parnassius</taxon>
        <taxon>Parnassius</taxon>
    </lineage>
</organism>
<name>A0A8S3W0G0_PARAO</name>
<dbReference type="Proteomes" id="UP000691718">
    <property type="component" value="Unassembled WGS sequence"/>
</dbReference>
<evidence type="ECO:0000313" key="2">
    <source>
        <dbReference type="Proteomes" id="UP000691718"/>
    </source>
</evidence>
<accession>A0A8S3W0G0</accession>
<gene>
    <name evidence="1" type="ORF">PAPOLLO_LOCUS499</name>
</gene>
<reference evidence="1" key="1">
    <citation type="submission" date="2021-04" db="EMBL/GenBank/DDBJ databases">
        <authorList>
            <person name="Tunstrom K."/>
        </authorList>
    </citation>
    <scope>NUCLEOTIDE SEQUENCE</scope>
</reference>
<protein>
    <submittedName>
        <fullName evidence="1">(apollo) hypothetical protein</fullName>
    </submittedName>
</protein>
<evidence type="ECO:0000313" key="1">
    <source>
        <dbReference type="EMBL" id="CAG4932079.1"/>
    </source>
</evidence>
<dbReference type="OrthoDB" id="7477068at2759"/>
<comment type="caution">
    <text evidence="1">The sequence shown here is derived from an EMBL/GenBank/DDBJ whole genome shotgun (WGS) entry which is preliminary data.</text>
</comment>
<keyword evidence="2" id="KW-1185">Reference proteome</keyword>
<dbReference type="AlphaFoldDB" id="A0A8S3W0G0"/>